<dbReference type="AlphaFoldDB" id="A0A0N4XWU9"/>
<dbReference type="PANTHER" id="PTHR10166:SF65">
    <property type="entry name" value="VWFA DOMAIN-CONTAINING PROTEIN"/>
    <property type="match status" value="1"/>
</dbReference>
<dbReference type="InterPro" id="IPR051173">
    <property type="entry name" value="Ca_channel_alpha-2/delta"/>
</dbReference>
<accession>A0A0N4XWU9</accession>
<reference evidence="3" key="1">
    <citation type="submission" date="2016-04" db="UniProtKB">
        <authorList>
            <consortium name="WormBaseParasite"/>
        </authorList>
    </citation>
    <scope>IDENTIFICATION</scope>
</reference>
<dbReference type="PANTHER" id="PTHR10166">
    <property type="entry name" value="VOLTAGE-DEPENDENT CALCIUM CHANNEL SUBUNIT ALPHA-2/DELTA-RELATED"/>
    <property type="match status" value="1"/>
</dbReference>
<reference evidence="1 2" key="2">
    <citation type="submission" date="2018-11" db="EMBL/GenBank/DDBJ databases">
        <authorList>
            <consortium name="Pathogen Informatics"/>
        </authorList>
    </citation>
    <scope>NUCLEOTIDE SEQUENCE [LARGE SCALE GENOMIC DNA]</scope>
</reference>
<dbReference type="GO" id="GO:0005245">
    <property type="term" value="F:voltage-gated calcium channel activity"/>
    <property type="evidence" value="ECO:0007669"/>
    <property type="project" value="TreeGrafter"/>
</dbReference>
<sequence length="751" mass="84239">MRLSSVLEERTLEPPSAADEMEIRMSIFFERLGELEEKDQAHVSPPLRFSLDTLRGNLNSSNSAFPNYRSGGHKLLMLFTDGLDEWPHAVMEEELHNRHGDIVSSNRHSCLTLRTGLFPPCSLDTAPFRSVCLASPWDTAPVSSRYCTGWRVGRLPNIQKTHHELPVIDSIMDVKPQSRSFLDHLSIALGRSLEATPIDARRISWTKLYMEVQGLGPTITLSLPIVTKPDGVWFGQRIAELTERLPKSEQFYGIIVDNNGIVVYHPKLILPATEVHAVRRSACYDASQVRHRAGAGLRVQYGFSDQRVYRLVGLIDSIPTIDLLELEGNSTGVNRLRHDVISTTCNSAIIVDGDREYYCANLKGSPYSVIIVSSRNRQTLTFSDAAPDLHISTNPFVAYYLSSRWESPNLVRSICSWKLDPMPPSSRFGALPTIGCEDDLRLLNSLTSALKMWADSWPEYDNSANISCEDLPLPQDFDPQYFINAFVHTRSQTQAYFPSCSKAYMKEVTAKFDTERLGKENSSDLLQFSVRNDVIVAYRSITDRLDNRLAVVGMDCLLVTRSGFVLASSTSRSPAPLARFDPQLFASLEENNLVTSESWVDAQAECMASRSAPWSSPAPSRSNIFKALIDVVTSIIGKAFWIDLYYLMSSFVAGQPSIYARVFPVPRTTLTVIRVDRACPGYRSKKKYHVQPQILKGCEKVTYFDRRPPTFYNTTVDMNEEPTSECLISDSVPDNQPTLIIVLSLAGLLYL</sequence>
<gene>
    <name evidence="1" type="ORF">NBR_LOCUS7403</name>
</gene>
<evidence type="ECO:0000313" key="1">
    <source>
        <dbReference type="EMBL" id="VDL70992.1"/>
    </source>
</evidence>
<dbReference type="WBParaSite" id="NBR_0000740201-mRNA-1">
    <property type="protein sequence ID" value="NBR_0000740201-mRNA-1"/>
    <property type="gene ID" value="NBR_0000740201"/>
</dbReference>
<dbReference type="Proteomes" id="UP000271162">
    <property type="component" value="Unassembled WGS sequence"/>
</dbReference>
<proteinExistence type="predicted"/>
<dbReference type="GO" id="GO:0005891">
    <property type="term" value="C:voltage-gated calcium channel complex"/>
    <property type="evidence" value="ECO:0007669"/>
    <property type="project" value="TreeGrafter"/>
</dbReference>
<protein>
    <submittedName>
        <fullName evidence="3">VWFA domain-containing protein</fullName>
    </submittedName>
</protein>
<organism evidence="3">
    <name type="scientific">Nippostrongylus brasiliensis</name>
    <name type="common">Rat hookworm</name>
    <dbReference type="NCBI Taxonomy" id="27835"/>
    <lineage>
        <taxon>Eukaryota</taxon>
        <taxon>Metazoa</taxon>
        <taxon>Ecdysozoa</taxon>
        <taxon>Nematoda</taxon>
        <taxon>Chromadorea</taxon>
        <taxon>Rhabditida</taxon>
        <taxon>Rhabditina</taxon>
        <taxon>Rhabditomorpha</taxon>
        <taxon>Strongyloidea</taxon>
        <taxon>Heligmosomidae</taxon>
        <taxon>Nippostrongylus</taxon>
    </lineage>
</organism>
<evidence type="ECO:0000313" key="2">
    <source>
        <dbReference type="Proteomes" id="UP000271162"/>
    </source>
</evidence>
<dbReference type="EMBL" id="UYSL01019887">
    <property type="protein sequence ID" value="VDL70992.1"/>
    <property type="molecule type" value="Genomic_DNA"/>
</dbReference>
<evidence type="ECO:0000313" key="3">
    <source>
        <dbReference type="WBParaSite" id="NBR_0000740201-mRNA-1"/>
    </source>
</evidence>
<keyword evidence="2" id="KW-1185">Reference proteome</keyword>
<dbReference type="STRING" id="27835.A0A0N4XWU9"/>
<name>A0A0N4XWU9_NIPBR</name>